<sequence>MVSGFRTRGQIFLMMCARFAIRVSKVSVDLLSRDVVVQLESAKDGVVLQLEGLGFMRWESKEDDLVIHGKLDSVNGDMRHMAIEDNHHGAERHWPQASFQPLEVGKKEVAVYVTRLSRANFRSGIHYHFEIHFFWYICIGKGALGVATVIWAKSQPSGSQCVTCQWWQRPFFNLEDVGSVEVVLGKESLQLQEKARMAEESEFNTIYWQPPFLAQQLQHLRPRLVKQLPGALGQPQSTRCGWKGGGRKWKPTPGDCLDCAPDQLLPGISLPVFSLLYLLLSLEGPLPWDSSRTRDQRRSRDGRNQLLLWRKRSLRHANNVAVALAKAQAATVSPQHSKRLNEQSRSAASPVELLTCRPLRTTTAGLLGAQFCFWLPLASVKKPGAPHKKRGYQPPFAPVRMCYFTVHKPGEQQGYLVPIGSNKGTRNLVAELRDSIVVHYPDQNFNKVWSPIKTISSSGIMKLRPHSKMH</sequence>
<dbReference type="AlphaFoldDB" id="A0A4P9WJ91"/>
<gene>
    <name evidence="1" type="ORF">BDK51DRAFT_29037</name>
</gene>
<accession>A0A4P9WJ91</accession>
<evidence type="ECO:0000313" key="2">
    <source>
        <dbReference type="Proteomes" id="UP000269721"/>
    </source>
</evidence>
<proteinExistence type="predicted"/>
<name>A0A4P9WJ91_9FUNG</name>
<dbReference type="Proteomes" id="UP000269721">
    <property type="component" value="Unassembled WGS sequence"/>
</dbReference>
<reference evidence="2" key="1">
    <citation type="journal article" date="2018" name="Nat. Microbiol.">
        <title>Leveraging single-cell genomics to expand the fungal tree of life.</title>
        <authorList>
            <person name="Ahrendt S.R."/>
            <person name="Quandt C.A."/>
            <person name="Ciobanu D."/>
            <person name="Clum A."/>
            <person name="Salamov A."/>
            <person name="Andreopoulos B."/>
            <person name="Cheng J.F."/>
            <person name="Woyke T."/>
            <person name="Pelin A."/>
            <person name="Henrissat B."/>
            <person name="Reynolds N.K."/>
            <person name="Benny G.L."/>
            <person name="Smith M.E."/>
            <person name="James T.Y."/>
            <person name="Grigoriev I.V."/>
        </authorList>
    </citation>
    <scope>NUCLEOTIDE SEQUENCE [LARGE SCALE GENOMIC DNA]</scope>
</reference>
<organism evidence="1 2">
    <name type="scientific">Blyttiomyces helicus</name>
    <dbReference type="NCBI Taxonomy" id="388810"/>
    <lineage>
        <taxon>Eukaryota</taxon>
        <taxon>Fungi</taxon>
        <taxon>Fungi incertae sedis</taxon>
        <taxon>Chytridiomycota</taxon>
        <taxon>Chytridiomycota incertae sedis</taxon>
        <taxon>Chytridiomycetes</taxon>
        <taxon>Chytridiomycetes incertae sedis</taxon>
        <taxon>Blyttiomyces</taxon>
    </lineage>
</organism>
<protein>
    <submittedName>
        <fullName evidence="1">Uncharacterized protein</fullName>
    </submittedName>
</protein>
<evidence type="ECO:0000313" key="1">
    <source>
        <dbReference type="EMBL" id="RKO91548.1"/>
    </source>
</evidence>
<keyword evidence="2" id="KW-1185">Reference proteome</keyword>
<dbReference type="EMBL" id="KZ995017">
    <property type="protein sequence ID" value="RKO91548.1"/>
    <property type="molecule type" value="Genomic_DNA"/>
</dbReference>